<feature type="signal peptide" evidence="1">
    <location>
        <begin position="1"/>
        <end position="28"/>
    </location>
</feature>
<feature type="chain" id="PRO_5029832265" description="Major pollen allergen Ole e 6-like" evidence="1">
    <location>
        <begin position="29"/>
        <end position="80"/>
    </location>
</feature>
<accession>A0A7N0VJP3</accession>
<protein>
    <recommendedName>
        <fullName evidence="4">Major pollen allergen Ole e 6-like</fullName>
    </recommendedName>
</protein>
<dbReference type="EnsemblPlants" id="Kaladp0926s0029.1.v1.1">
    <property type="protein sequence ID" value="Kaladp0926s0029.1.v1.1"/>
    <property type="gene ID" value="Kaladp0926s0029.v1.1"/>
</dbReference>
<proteinExistence type="predicted"/>
<dbReference type="PANTHER" id="PTHR35632:SF1">
    <property type="entry name" value="MAJOR POLLEN ALLERGEN OLE E 6-LIKE"/>
    <property type="match status" value="1"/>
</dbReference>
<evidence type="ECO:0000256" key="1">
    <source>
        <dbReference type="SAM" id="SignalP"/>
    </source>
</evidence>
<evidence type="ECO:0008006" key="4">
    <source>
        <dbReference type="Google" id="ProtNLM"/>
    </source>
</evidence>
<dbReference type="InterPro" id="IPR036466">
    <property type="entry name" value="Pollen_allergen_ole-e-6_sf"/>
</dbReference>
<keyword evidence="3" id="KW-1185">Reference proteome</keyword>
<dbReference type="Gramene" id="Kaladp0926s0029.1.v1.1">
    <property type="protein sequence ID" value="Kaladp0926s0029.1.v1.1"/>
    <property type="gene ID" value="Kaladp0926s0029.v1.1"/>
</dbReference>
<dbReference type="PANTHER" id="PTHR35632">
    <property type="entry name" value="MAJOR POLLEN ALLERGEN OLE E 6-LIKE"/>
    <property type="match status" value="1"/>
</dbReference>
<dbReference type="SUPFAM" id="SSF111388">
    <property type="entry name" value="Pollen allergen ole e 6"/>
    <property type="match status" value="1"/>
</dbReference>
<dbReference type="AlphaFoldDB" id="A0A7N0VJP3"/>
<evidence type="ECO:0000313" key="2">
    <source>
        <dbReference type="EnsemblPlants" id="Kaladp0926s0029.1.v1.1"/>
    </source>
</evidence>
<dbReference type="Proteomes" id="UP000594263">
    <property type="component" value="Unplaced"/>
</dbReference>
<keyword evidence="1" id="KW-0732">Signal</keyword>
<evidence type="ECO:0000313" key="3">
    <source>
        <dbReference type="Proteomes" id="UP000594263"/>
    </source>
</evidence>
<dbReference type="Pfam" id="PF09253">
    <property type="entry name" value="Ole_e_6"/>
    <property type="match status" value="1"/>
</dbReference>
<dbReference type="OMA" id="CALRCET"/>
<name>A0A7N0VJP3_KALFE</name>
<sequence length="80" mass="8916">MKMANKVSVLVVCVFLVAAIHHVHKAEGGDLDEFASCFNTCDKECQYEGFGRTFCEMKCDADCVAKETRAKFDKLSHPNP</sequence>
<organism evidence="2 3">
    <name type="scientific">Kalanchoe fedtschenkoi</name>
    <name type="common">Lavender scallops</name>
    <name type="synonym">South American air plant</name>
    <dbReference type="NCBI Taxonomy" id="63787"/>
    <lineage>
        <taxon>Eukaryota</taxon>
        <taxon>Viridiplantae</taxon>
        <taxon>Streptophyta</taxon>
        <taxon>Embryophyta</taxon>
        <taxon>Tracheophyta</taxon>
        <taxon>Spermatophyta</taxon>
        <taxon>Magnoliopsida</taxon>
        <taxon>eudicotyledons</taxon>
        <taxon>Gunneridae</taxon>
        <taxon>Pentapetalae</taxon>
        <taxon>Saxifragales</taxon>
        <taxon>Crassulaceae</taxon>
        <taxon>Kalanchoe</taxon>
    </lineage>
</organism>
<dbReference type="Gene3D" id="1.10.287.720">
    <property type="entry name" value="Pollen allergen ole e 6"/>
    <property type="match status" value="1"/>
</dbReference>
<reference evidence="2" key="1">
    <citation type="submission" date="2021-01" db="UniProtKB">
        <authorList>
            <consortium name="EnsemblPlants"/>
        </authorList>
    </citation>
    <scope>IDENTIFICATION</scope>
</reference>
<dbReference type="InterPro" id="IPR015333">
    <property type="entry name" value="Pollen_allergen_ole-e-6"/>
</dbReference>